<dbReference type="AlphaFoldDB" id="E2AN81"/>
<gene>
    <name evidence="1" type="ORF">EAG_02066</name>
</gene>
<organism evidence="2">
    <name type="scientific">Camponotus floridanus</name>
    <name type="common">Florida carpenter ant</name>
    <dbReference type="NCBI Taxonomy" id="104421"/>
    <lineage>
        <taxon>Eukaryota</taxon>
        <taxon>Metazoa</taxon>
        <taxon>Ecdysozoa</taxon>
        <taxon>Arthropoda</taxon>
        <taxon>Hexapoda</taxon>
        <taxon>Insecta</taxon>
        <taxon>Pterygota</taxon>
        <taxon>Neoptera</taxon>
        <taxon>Endopterygota</taxon>
        <taxon>Hymenoptera</taxon>
        <taxon>Apocrita</taxon>
        <taxon>Aculeata</taxon>
        <taxon>Formicoidea</taxon>
        <taxon>Formicidae</taxon>
        <taxon>Formicinae</taxon>
        <taxon>Camponotus</taxon>
    </lineage>
</organism>
<sequence>MPKARRGGHLYHARKLYFNYKYDPVTQKDSDLLGTERINFDPEYEAYFDPRLAVKEVKTLRKDIRIKTIEYFPWPRELKVIDTRPFLPPLEYATGDPRRTRYLQLRAEVLHTAYGASTPEHWGTADQPIILE</sequence>
<dbReference type="InParanoid" id="E2AN81"/>
<accession>E2AN81</accession>
<dbReference type="EMBL" id="GL441133">
    <property type="protein sequence ID" value="EFN65108.1"/>
    <property type="molecule type" value="Genomic_DNA"/>
</dbReference>
<name>E2AN81_CAMFO</name>
<reference evidence="1 2" key="1">
    <citation type="journal article" date="2010" name="Science">
        <title>Genomic comparison of the ants Camponotus floridanus and Harpegnathos saltator.</title>
        <authorList>
            <person name="Bonasio R."/>
            <person name="Zhang G."/>
            <person name="Ye C."/>
            <person name="Mutti N.S."/>
            <person name="Fang X."/>
            <person name="Qin N."/>
            <person name="Donahue G."/>
            <person name="Yang P."/>
            <person name="Li Q."/>
            <person name="Li C."/>
            <person name="Zhang P."/>
            <person name="Huang Z."/>
            <person name="Berger S.L."/>
            <person name="Reinberg D."/>
            <person name="Wang J."/>
            <person name="Liebig J."/>
        </authorList>
    </citation>
    <scope>NUCLEOTIDE SEQUENCE [LARGE SCALE GENOMIC DNA]</scope>
    <source>
        <strain evidence="2">C129</strain>
    </source>
</reference>
<evidence type="ECO:0000313" key="1">
    <source>
        <dbReference type="EMBL" id="EFN65108.1"/>
    </source>
</evidence>
<dbReference type="Proteomes" id="UP000000311">
    <property type="component" value="Unassembled WGS sequence"/>
</dbReference>
<proteinExistence type="predicted"/>
<keyword evidence="2" id="KW-1185">Reference proteome</keyword>
<protein>
    <submittedName>
        <fullName evidence="1">Uncharacterized protein</fullName>
    </submittedName>
</protein>
<evidence type="ECO:0000313" key="2">
    <source>
        <dbReference type="Proteomes" id="UP000000311"/>
    </source>
</evidence>